<organism evidence="12 13">
    <name type="scientific">Chiloscyllium punctatum</name>
    <name type="common">Brownbanded bambooshark</name>
    <name type="synonym">Hemiscyllium punctatum</name>
    <dbReference type="NCBI Taxonomy" id="137246"/>
    <lineage>
        <taxon>Eukaryota</taxon>
        <taxon>Metazoa</taxon>
        <taxon>Chordata</taxon>
        <taxon>Craniata</taxon>
        <taxon>Vertebrata</taxon>
        <taxon>Chondrichthyes</taxon>
        <taxon>Elasmobranchii</taxon>
        <taxon>Galeomorphii</taxon>
        <taxon>Galeoidea</taxon>
        <taxon>Orectolobiformes</taxon>
        <taxon>Hemiscylliidae</taxon>
        <taxon>Chiloscyllium</taxon>
    </lineage>
</organism>
<comment type="catalytic activity">
    <reaction evidence="10">
        <text>D-xylose + NADP(+) = D-xylono-1,5-lactone + NADPH + H(+)</text>
        <dbReference type="Rhea" id="RHEA:22000"/>
        <dbReference type="ChEBI" id="CHEBI:15378"/>
        <dbReference type="ChEBI" id="CHEBI:15867"/>
        <dbReference type="ChEBI" id="CHEBI:53455"/>
        <dbReference type="ChEBI" id="CHEBI:57783"/>
        <dbReference type="ChEBI" id="CHEBI:58349"/>
        <dbReference type="EC" id="1.1.1.179"/>
    </reaction>
</comment>
<dbReference type="EMBL" id="BEZZ01002180">
    <property type="protein sequence ID" value="GCC21348.1"/>
    <property type="molecule type" value="Genomic_DNA"/>
</dbReference>
<keyword evidence="2" id="KW-0560">Oxidoreductase</keyword>
<dbReference type="InterPro" id="IPR036291">
    <property type="entry name" value="NAD(P)-bd_dom_sf"/>
</dbReference>
<dbReference type="InterPro" id="IPR000683">
    <property type="entry name" value="Gfo/Idh/MocA-like_OxRdtase_N"/>
</dbReference>
<comment type="caution">
    <text evidence="12">The sequence shown here is derived from an EMBL/GenBank/DDBJ whole genome shotgun (WGS) entry which is preliminary data.</text>
</comment>
<dbReference type="GO" id="GO:0047837">
    <property type="term" value="F:D-xylose 1-dehydrogenase (NADP+) activity"/>
    <property type="evidence" value="ECO:0007669"/>
    <property type="project" value="UniProtKB-EC"/>
</dbReference>
<evidence type="ECO:0000256" key="8">
    <source>
        <dbReference type="ARBA" id="ARBA00043025"/>
    </source>
</evidence>
<dbReference type="PANTHER" id="PTHR22604">
    <property type="entry name" value="OXIDOREDUCTASES"/>
    <property type="match status" value="1"/>
</dbReference>
<dbReference type="PANTHER" id="PTHR22604:SF105">
    <property type="entry name" value="TRANS-1,2-DIHYDROBENZENE-1,2-DIOL DEHYDROGENASE"/>
    <property type="match status" value="1"/>
</dbReference>
<dbReference type="GO" id="GO:0047115">
    <property type="term" value="F:trans-1,2-dihydrobenzene-1,2-diol dehydrogenase activity"/>
    <property type="evidence" value="ECO:0007669"/>
    <property type="project" value="UniProtKB-EC"/>
</dbReference>
<evidence type="ECO:0000313" key="12">
    <source>
        <dbReference type="EMBL" id="GCC21348.1"/>
    </source>
</evidence>
<protein>
    <recommendedName>
        <fullName evidence="5">Trans-1,2-dihydrobenzene-1,2-diol dehydrogenase</fullName>
        <ecNumber evidence="4">1.1.1.179</ecNumber>
        <ecNumber evidence="3">1.3.1.20</ecNumber>
    </recommendedName>
    <alternativeName>
        <fullName evidence="8">D-xylose 1-dehydrogenase</fullName>
    </alternativeName>
    <alternativeName>
        <fullName evidence="7">D-xylose-NADP dehydrogenase</fullName>
    </alternativeName>
    <alternativeName>
        <fullName evidence="6">Dimeric dihydrodiol dehydrogenase</fullName>
    </alternativeName>
</protein>
<evidence type="ECO:0000259" key="11">
    <source>
        <dbReference type="Pfam" id="PF01408"/>
    </source>
</evidence>
<dbReference type="OMA" id="WHFEADE"/>
<comment type="similarity">
    <text evidence="1">Belongs to the Gfo/Idh/MocA family.</text>
</comment>
<evidence type="ECO:0000256" key="3">
    <source>
        <dbReference type="ARBA" id="ARBA00038853"/>
    </source>
</evidence>
<evidence type="ECO:0000313" key="13">
    <source>
        <dbReference type="Proteomes" id="UP000287033"/>
    </source>
</evidence>
<evidence type="ECO:0000256" key="10">
    <source>
        <dbReference type="ARBA" id="ARBA00049233"/>
    </source>
</evidence>
<proteinExistence type="inferred from homology"/>
<evidence type="ECO:0000256" key="1">
    <source>
        <dbReference type="ARBA" id="ARBA00010928"/>
    </source>
</evidence>
<dbReference type="OrthoDB" id="2129491at2759"/>
<dbReference type="SUPFAM" id="SSF51735">
    <property type="entry name" value="NAD(P)-binding Rossmann-fold domains"/>
    <property type="match status" value="1"/>
</dbReference>
<dbReference type="Gene3D" id="3.30.360.10">
    <property type="entry name" value="Dihydrodipicolinate Reductase, domain 2"/>
    <property type="match status" value="2"/>
</dbReference>
<evidence type="ECO:0000256" key="6">
    <source>
        <dbReference type="ARBA" id="ARBA00042926"/>
    </source>
</evidence>
<dbReference type="AlphaFoldDB" id="A0A401RT84"/>
<dbReference type="Proteomes" id="UP000287033">
    <property type="component" value="Unassembled WGS sequence"/>
</dbReference>
<dbReference type="InterPro" id="IPR050984">
    <property type="entry name" value="Gfo/Idh/MocA_domain"/>
</dbReference>
<evidence type="ECO:0000256" key="7">
    <source>
        <dbReference type="ARBA" id="ARBA00042988"/>
    </source>
</evidence>
<dbReference type="Gene3D" id="3.40.50.720">
    <property type="entry name" value="NAD(P)-binding Rossmann-like Domain"/>
    <property type="match status" value="1"/>
</dbReference>
<dbReference type="Pfam" id="PF01408">
    <property type="entry name" value="GFO_IDH_MocA"/>
    <property type="match status" value="1"/>
</dbReference>
<dbReference type="SUPFAM" id="SSF55347">
    <property type="entry name" value="Glyceraldehyde-3-phosphate dehydrogenase-like, C-terminal domain"/>
    <property type="match status" value="1"/>
</dbReference>
<dbReference type="EC" id="1.1.1.179" evidence="4"/>
<dbReference type="GO" id="GO:0000166">
    <property type="term" value="F:nucleotide binding"/>
    <property type="evidence" value="ECO:0007669"/>
    <property type="project" value="InterPro"/>
</dbReference>
<keyword evidence="13" id="KW-1185">Reference proteome</keyword>
<dbReference type="STRING" id="137246.A0A401RT84"/>
<evidence type="ECO:0000256" key="9">
    <source>
        <dbReference type="ARBA" id="ARBA00047423"/>
    </source>
</evidence>
<name>A0A401RT84_CHIPU</name>
<evidence type="ECO:0000256" key="4">
    <source>
        <dbReference type="ARBA" id="ARBA00038984"/>
    </source>
</evidence>
<evidence type="ECO:0000256" key="2">
    <source>
        <dbReference type="ARBA" id="ARBA00023002"/>
    </source>
</evidence>
<reference evidence="12 13" key="1">
    <citation type="journal article" date="2018" name="Nat. Ecol. Evol.">
        <title>Shark genomes provide insights into elasmobranch evolution and the origin of vertebrates.</title>
        <authorList>
            <person name="Hara Y"/>
            <person name="Yamaguchi K"/>
            <person name="Onimaru K"/>
            <person name="Kadota M"/>
            <person name="Koyanagi M"/>
            <person name="Keeley SD"/>
            <person name="Tatsumi K"/>
            <person name="Tanaka K"/>
            <person name="Motone F"/>
            <person name="Kageyama Y"/>
            <person name="Nozu R"/>
            <person name="Adachi N"/>
            <person name="Nishimura O"/>
            <person name="Nakagawa R"/>
            <person name="Tanegashima C"/>
            <person name="Kiyatake I"/>
            <person name="Matsumoto R"/>
            <person name="Murakumo K"/>
            <person name="Nishida K"/>
            <person name="Terakita A"/>
            <person name="Kuratani S"/>
            <person name="Sato K"/>
            <person name="Hyodo S Kuraku.S."/>
        </authorList>
    </citation>
    <scope>NUCLEOTIDE SEQUENCE [LARGE SCALE GENOMIC DNA]</scope>
</reference>
<evidence type="ECO:0000256" key="5">
    <source>
        <dbReference type="ARBA" id="ARBA00040603"/>
    </source>
</evidence>
<dbReference type="EC" id="1.3.1.20" evidence="3"/>
<accession>A0A401RT84</accession>
<feature type="domain" description="Gfo/Idh/MocA-like oxidoreductase N-terminal" evidence="11">
    <location>
        <begin position="6"/>
        <end position="97"/>
    </location>
</feature>
<gene>
    <name evidence="12" type="ORF">chiPu_0019817</name>
</gene>
<comment type="catalytic activity">
    <reaction evidence="9">
        <text>(1R,2R)-1,2-dihydrobenzene-1,2-diol + NADP(+) = catechol + NADPH + H(+)</text>
        <dbReference type="Rhea" id="RHEA:16729"/>
        <dbReference type="ChEBI" id="CHEBI:10702"/>
        <dbReference type="ChEBI" id="CHEBI:15378"/>
        <dbReference type="ChEBI" id="CHEBI:18135"/>
        <dbReference type="ChEBI" id="CHEBI:57783"/>
        <dbReference type="ChEBI" id="CHEBI:58349"/>
        <dbReference type="EC" id="1.3.1.20"/>
    </reaction>
</comment>
<sequence>MLEGAVGVASRDSSRAREFAERHEIPKSYGSYRELAADPDVDIVYVGIINPEHLKVALLMLAAGRNVLCEKPLAMNLHEVQQLVGAARDKNLFLMEGLWTRFFPVSKAIRALLKENSVGEIKIVKAEFGMHMMETPRLVEKELGVDEAVTIVLKYPRKRMAMITVSMATQLTNQATICGTKGTITVPGYMWCPTSLVVNGKVQEFPLPPPSQPLNFTNSTGLRYEADQVRQCLQKGLKECPELPLAESELIMSILDEARRQLGVVYAQDSLKQERLLIV</sequence>